<name>A0ABV7HP03_9GAMM</name>
<dbReference type="RefSeq" id="WP_382416372.1">
    <property type="nucleotide sequence ID" value="NZ_AP031500.1"/>
</dbReference>
<feature type="transmembrane region" description="Helical" evidence="2">
    <location>
        <begin position="7"/>
        <end position="26"/>
    </location>
</feature>
<reference evidence="4" key="1">
    <citation type="journal article" date="2019" name="Int. J. Syst. Evol. Microbiol.">
        <title>The Global Catalogue of Microorganisms (GCM) 10K type strain sequencing project: providing services to taxonomists for standard genome sequencing and annotation.</title>
        <authorList>
            <consortium name="The Broad Institute Genomics Platform"/>
            <consortium name="The Broad Institute Genome Sequencing Center for Infectious Disease"/>
            <person name="Wu L."/>
            <person name="Ma J."/>
        </authorList>
    </citation>
    <scope>NUCLEOTIDE SEQUENCE [LARGE SCALE GENOMIC DNA]</scope>
    <source>
        <strain evidence="4">KCTC 52141</strain>
    </source>
</reference>
<gene>
    <name evidence="3" type="ORF">ACFOEB_10320</name>
</gene>
<keyword evidence="2" id="KW-1133">Transmembrane helix</keyword>
<dbReference type="Pfam" id="PF05359">
    <property type="entry name" value="DUF748"/>
    <property type="match status" value="1"/>
</dbReference>
<evidence type="ECO:0000313" key="3">
    <source>
        <dbReference type="EMBL" id="MFC3155594.1"/>
    </source>
</evidence>
<accession>A0ABV7HP03</accession>
<evidence type="ECO:0000256" key="1">
    <source>
        <dbReference type="SAM" id="MobiDB-lite"/>
    </source>
</evidence>
<sequence length="255" mass="27790">MKALKIILIILLLVVVLIGGGLYYLFSNLDSLVASGIEKAGSEVTQTEVKVDKVHLELRKGRGEIYGLSIANPPGYTSANVFKFDEVALQIEPTSVTQPVIVLNEVLIDGAALTAEHNGGASTNIQEITNNVRSRFSGGGKPEPEPVDSGKELRFMVEKLAFTNISMAVISPQFKDRTVTLNDIKRSNLGSREQGLTAQELAQAIVQPLIDNAKNRLEDELKSRAREEAGKALEKNLSDSDKENLDKVKSLFKSE</sequence>
<keyword evidence="4" id="KW-1185">Reference proteome</keyword>
<dbReference type="EMBL" id="JBHRTL010000006">
    <property type="protein sequence ID" value="MFC3155594.1"/>
    <property type="molecule type" value="Genomic_DNA"/>
</dbReference>
<dbReference type="Proteomes" id="UP001595548">
    <property type="component" value="Unassembled WGS sequence"/>
</dbReference>
<keyword evidence="2" id="KW-0472">Membrane</keyword>
<organism evidence="3 4">
    <name type="scientific">Gilvimarinus japonicus</name>
    <dbReference type="NCBI Taxonomy" id="1796469"/>
    <lineage>
        <taxon>Bacteria</taxon>
        <taxon>Pseudomonadati</taxon>
        <taxon>Pseudomonadota</taxon>
        <taxon>Gammaproteobacteria</taxon>
        <taxon>Cellvibrionales</taxon>
        <taxon>Cellvibrionaceae</taxon>
        <taxon>Gilvimarinus</taxon>
    </lineage>
</organism>
<dbReference type="InterPro" id="IPR008023">
    <property type="entry name" value="DUF748"/>
</dbReference>
<feature type="region of interest" description="Disordered" evidence="1">
    <location>
        <begin position="227"/>
        <end position="255"/>
    </location>
</feature>
<evidence type="ECO:0000313" key="4">
    <source>
        <dbReference type="Proteomes" id="UP001595548"/>
    </source>
</evidence>
<keyword evidence="2" id="KW-0812">Transmembrane</keyword>
<evidence type="ECO:0000256" key="2">
    <source>
        <dbReference type="SAM" id="Phobius"/>
    </source>
</evidence>
<comment type="caution">
    <text evidence="3">The sequence shown here is derived from an EMBL/GenBank/DDBJ whole genome shotgun (WGS) entry which is preliminary data.</text>
</comment>
<proteinExistence type="predicted"/>
<protein>
    <recommendedName>
        <fullName evidence="5">AsmA family protein</fullName>
    </recommendedName>
</protein>
<evidence type="ECO:0008006" key="5">
    <source>
        <dbReference type="Google" id="ProtNLM"/>
    </source>
</evidence>